<dbReference type="PRINTS" id="PR00069">
    <property type="entry name" value="ALDKETRDTASE"/>
</dbReference>
<reference evidence="7" key="1">
    <citation type="journal article" date="2020" name="bioRxiv">
        <title>Whole genome comparisons of ergot fungi reveals the divergence and evolution of species within the genus Claviceps are the result of varying mechanisms driving genome evolution and host range expansion.</title>
        <authorList>
            <person name="Wyka S.A."/>
            <person name="Mondo S.J."/>
            <person name="Liu M."/>
            <person name="Dettman J."/>
            <person name="Nalam V."/>
            <person name="Broders K.D."/>
        </authorList>
    </citation>
    <scope>NUCLEOTIDE SEQUENCE</scope>
    <source>
        <strain evidence="7">CCC 489</strain>
    </source>
</reference>
<organism evidence="7 8">
    <name type="scientific">Claviceps africana</name>
    <dbReference type="NCBI Taxonomy" id="83212"/>
    <lineage>
        <taxon>Eukaryota</taxon>
        <taxon>Fungi</taxon>
        <taxon>Dikarya</taxon>
        <taxon>Ascomycota</taxon>
        <taxon>Pezizomycotina</taxon>
        <taxon>Sordariomycetes</taxon>
        <taxon>Hypocreomycetidae</taxon>
        <taxon>Hypocreales</taxon>
        <taxon>Clavicipitaceae</taxon>
        <taxon>Claviceps</taxon>
    </lineage>
</organism>
<sequence length="285" mass="31590">MPLSIQDRSPLHNTKTSIPNLGFGVYQLYGQACQAAVLTALEAGYRHIDSAQLYRNESDVAAAIQKSGLPREDVFLTSKIRQSGGSFDKTYQAVVDSIEKVGGRGGDSYVDLFLIHVPGTGDPGRETREELWKVLEKVYEEGRAKAIGVSNFRPQHVEEMKEYAKVWPPHVNQIELHPWCQQQDIVQYCRDNNIVVAAYSPLSCGDHLGDPTLATVASKYNKSPAQILIRYALQKGWVPLPKSGNEERIKQNANVFDFALSDDDMKTIDGLDRGKAGALFPANVK</sequence>
<keyword evidence="2" id="KW-0560">Oxidoreductase</keyword>
<dbReference type="PANTHER" id="PTHR43827">
    <property type="entry name" value="2,5-DIKETO-D-GLUCONIC ACID REDUCTASE"/>
    <property type="match status" value="1"/>
</dbReference>
<comment type="caution">
    <text evidence="7">The sequence shown here is derived from an EMBL/GenBank/DDBJ whole genome shotgun (WGS) entry which is preliminary data.</text>
</comment>
<evidence type="ECO:0000256" key="2">
    <source>
        <dbReference type="ARBA" id="ARBA00023002"/>
    </source>
</evidence>
<evidence type="ECO:0000256" key="1">
    <source>
        <dbReference type="ARBA" id="ARBA00007905"/>
    </source>
</evidence>
<evidence type="ECO:0000259" key="6">
    <source>
        <dbReference type="Pfam" id="PF00248"/>
    </source>
</evidence>
<feature type="site" description="Lowers pKa of active site Tyr" evidence="5">
    <location>
        <position position="79"/>
    </location>
</feature>
<feature type="domain" description="NADP-dependent oxidoreductase" evidence="6">
    <location>
        <begin position="32"/>
        <end position="272"/>
    </location>
</feature>
<dbReference type="InterPro" id="IPR020471">
    <property type="entry name" value="AKR"/>
</dbReference>
<dbReference type="InterPro" id="IPR018170">
    <property type="entry name" value="Aldo/ket_reductase_CS"/>
</dbReference>
<protein>
    <recommendedName>
        <fullName evidence="6">NADP-dependent oxidoreductase domain-containing protein</fullName>
    </recommendedName>
</protein>
<dbReference type="AlphaFoldDB" id="A0A8K0J8S3"/>
<comment type="similarity">
    <text evidence="1">Belongs to the aldo/keto reductase family.</text>
</comment>
<gene>
    <name evidence="7" type="ORF">E4U42_002356</name>
</gene>
<dbReference type="OrthoDB" id="416253at2759"/>
<dbReference type="InterPro" id="IPR023210">
    <property type="entry name" value="NADP_OxRdtase_dom"/>
</dbReference>
<dbReference type="InterPro" id="IPR036812">
    <property type="entry name" value="NAD(P)_OxRdtase_dom_sf"/>
</dbReference>
<dbReference type="PROSITE" id="PS00062">
    <property type="entry name" value="ALDOKETO_REDUCTASE_2"/>
    <property type="match status" value="1"/>
</dbReference>
<dbReference type="EMBL" id="SRPY01000190">
    <property type="protein sequence ID" value="KAG5927333.1"/>
    <property type="molecule type" value="Genomic_DNA"/>
</dbReference>
<evidence type="ECO:0000256" key="4">
    <source>
        <dbReference type="PIRSR" id="PIRSR000097-2"/>
    </source>
</evidence>
<evidence type="ECO:0000313" key="8">
    <source>
        <dbReference type="Proteomes" id="UP000811619"/>
    </source>
</evidence>
<dbReference type="PANTHER" id="PTHR43827:SF13">
    <property type="entry name" value="ALDO_KETO REDUCTASE FAMILY PROTEIN"/>
    <property type="match status" value="1"/>
</dbReference>
<feature type="active site" description="Proton donor" evidence="3">
    <location>
        <position position="54"/>
    </location>
</feature>
<dbReference type="CDD" id="cd19071">
    <property type="entry name" value="AKR_AKR1-5-like"/>
    <property type="match status" value="1"/>
</dbReference>
<dbReference type="Proteomes" id="UP000811619">
    <property type="component" value="Unassembled WGS sequence"/>
</dbReference>
<dbReference type="GO" id="GO:0016491">
    <property type="term" value="F:oxidoreductase activity"/>
    <property type="evidence" value="ECO:0007669"/>
    <property type="project" value="UniProtKB-KW"/>
</dbReference>
<name>A0A8K0J8S3_9HYPO</name>
<keyword evidence="8" id="KW-1185">Reference proteome</keyword>
<accession>A0A8K0J8S3</accession>
<dbReference type="SUPFAM" id="SSF51430">
    <property type="entry name" value="NAD(P)-linked oxidoreductase"/>
    <property type="match status" value="1"/>
</dbReference>
<dbReference type="PIRSF" id="PIRSF000097">
    <property type="entry name" value="AKR"/>
    <property type="match status" value="1"/>
</dbReference>
<dbReference type="FunFam" id="3.20.20.100:FF:000015">
    <property type="entry name" value="Oxidoreductase, aldo/keto reductase family"/>
    <property type="match status" value="1"/>
</dbReference>
<evidence type="ECO:0000256" key="3">
    <source>
        <dbReference type="PIRSR" id="PIRSR000097-1"/>
    </source>
</evidence>
<evidence type="ECO:0000313" key="7">
    <source>
        <dbReference type="EMBL" id="KAG5927333.1"/>
    </source>
</evidence>
<dbReference type="Gene3D" id="3.20.20.100">
    <property type="entry name" value="NADP-dependent oxidoreductase domain"/>
    <property type="match status" value="1"/>
</dbReference>
<evidence type="ECO:0000256" key="5">
    <source>
        <dbReference type="PIRSR" id="PIRSR000097-3"/>
    </source>
</evidence>
<feature type="binding site" evidence="4">
    <location>
        <position position="116"/>
    </location>
    <ligand>
        <name>substrate</name>
    </ligand>
</feature>
<proteinExistence type="inferred from homology"/>
<dbReference type="Pfam" id="PF00248">
    <property type="entry name" value="Aldo_ket_red"/>
    <property type="match status" value="1"/>
</dbReference>